<organism evidence="10 11">
    <name type="scientific">Metabacillus elymi</name>
    <dbReference type="NCBI Taxonomy" id="2745198"/>
    <lineage>
        <taxon>Bacteria</taxon>
        <taxon>Bacillati</taxon>
        <taxon>Bacillota</taxon>
        <taxon>Bacilli</taxon>
        <taxon>Bacillales</taxon>
        <taxon>Bacillaceae</taxon>
        <taxon>Metabacillus</taxon>
    </lineage>
</organism>
<feature type="transmembrane region" description="Helical" evidence="8">
    <location>
        <begin position="123"/>
        <end position="140"/>
    </location>
</feature>
<dbReference type="InterPro" id="IPR004626">
    <property type="entry name" value="RarD"/>
</dbReference>
<dbReference type="InterPro" id="IPR037185">
    <property type="entry name" value="EmrE-like"/>
</dbReference>
<keyword evidence="6 8" id="KW-1133">Transmembrane helix</keyword>
<feature type="transmembrane region" description="Helical" evidence="8">
    <location>
        <begin position="147"/>
        <end position="163"/>
    </location>
</feature>
<keyword evidence="7 8" id="KW-0472">Membrane</keyword>
<feature type="transmembrane region" description="Helical" evidence="8">
    <location>
        <begin position="229"/>
        <end position="249"/>
    </location>
</feature>
<dbReference type="SUPFAM" id="SSF103481">
    <property type="entry name" value="Multidrug resistance efflux transporter EmrE"/>
    <property type="match status" value="2"/>
</dbReference>
<dbReference type="EMBL" id="CP055263">
    <property type="protein sequence ID" value="QNF30529.1"/>
    <property type="molecule type" value="Genomic_DNA"/>
</dbReference>
<evidence type="ECO:0000256" key="4">
    <source>
        <dbReference type="ARBA" id="ARBA00022475"/>
    </source>
</evidence>
<evidence type="ECO:0000256" key="6">
    <source>
        <dbReference type="ARBA" id="ARBA00022989"/>
    </source>
</evidence>
<evidence type="ECO:0000256" key="7">
    <source>
        <dbReference type="ARBA" id="ARBA00023136"/>
    </source>
</evidence>
<evidence type="ECO:0000256" key="2">
    <source>
        <dbReference type="ARBA" id="ARBA00007362"/>
    </source>
</evidence>
<evidence type="ECO:0000256" key="5">
    <source>
        <dbReference type="ARBA" id="ARBA00022692"/>
    </source>
</evidence>
<feature type="transmembrane region" description="Helical" evidence="8">
    <location>
        <begin position="54"/>
        <end position="71"/>
    </location>
</feature>
<name>A0ABX6S960_9BACI</name>
<dbReference type="PANTHER" id="PTHR22911:SF137">
    <property type="entry name" value="SOLUTE CARRIER FAMILY 35 MEMBER G2-RELATED"/>
    <property type="match status" value="1"/>
</dbReference>
<dbReference type="Pfam" id="PF00892">
    <property type="entry name" value="EamA"/>
    <property type="match status" value="2"/>
</dbReference>
<dbReference type="NCBIfam" id="TIGR00688">
    <property type="entry name" value="rarD"/>
    <property type="match status" value="1"/>
</dbReference>
<feature type="transmembrane region" description="Helical" evidence="8">
    <location>
        <begin position="292"/>
        <end position="310"/>
    </location>
</feature>
<feature type="transmembrane region" description="Helical" evidence="8">
    <location>
        <begin position="256"/>
        <end position="280"/>
    </location>
</feature>
<evidence type="ECO:0000256" key="8">
    <source>
        <dbReference type="SAM" id="Phobius"/>
    </source>
</evidence>
<feature type="transmembrane region" description="Helical" evidence="8">
    <location>
        <begin position="169"/>
        <end position="186"/>
    </location>
</feature>
<reference evidence="10 11" key="1">
    <citation type="submission" date="2020-06" db="EMBL/GenBank/DDBJ databases">
        <title>Metabacillus dokdonensis sp. nov., isolated from the rhizosphere of Elymus tsukushiensis, a plant native to the Dokdo Islands, Republic of Korea.</title>
        <authorList>
            <person name="Lee S.Y."/>
            <person name="Hwang Y.J."/>
            <person name="Son J.S."/>
            <person name="Ghim S.Y."/>
        </authorList>
    </citation>
    <scope>NUCLEOTIDE SEQUENCE [LARGE SCALE GENOMIC DNA]</scope>
    <source>
        <strain evidence="10 11">KUDC1714</strain>
    </source>
</reference>
<feature type="domain" description="EamA" evidence="9">
    <location>
        <begin position="172"/>
        <end position="303"/>
    </location>
</feature>
<gene>
    <name evidence="10" type="primary">rarD</name>
    <name evidence="10" type="ORF">HUW50_25525</name>
</gene>
<dbReference type="PANTHER" id="PTHR22911">
    <property type="entry name" value="ACYL-MALONYL CONDENSING ENZYME-RELATED"/>
    <property type="match status" value="1"/>
</dbReference>
<keyword evidence="3" id="KW-0813">Transport</keyword>
<keyword evidence="11" id="KW-1185">Reference proteome</keyword>
<dbReference type="InterPro" id="IPR000620">
    <property type="entry name" value="EamA_dom"/>
</dbReference>
<accession>A0ABX6S960</accession>
<feature type="transmembrane region" description="Helical" evidence="8">
    <location>
        <begin position="91"/>
        <end position="111"/>
    </location>
</feature>
<feature type="domain" description="EamA" evidence="9">
    <location>
        <begin position="24"/>
        <end position="163"/>
    </location>
</feature>
<proteinExistence type="inferred from homology"/>
<evidence type="ECO:0000259" key="9">
    <source>
        <dbReference type="Pfam" id="PF00892"/>
    </source>
</evidence>
<evidence type="ECO:0000313" key="10">
    <source>
        <dbReference type="EMBL" id="QNF30529.1"/>
    </source>
</evidence>
<keyword evidence="5 8" id="KW-0812">Transmembrane</keyword>
<protein>
    <submittedName>
        <fullName evidence="10">EamA family transporter RarD</fullName>
    </submittedName>
</protein>
<keyword evidence="4" id="KW-1003">Cell membrane</keyword>
<evidence type="ECO:0000313" key="11">
    <source>
        <dbReference type="Proteomes" id="UP000515490"/>
    </source>
</evidence>
<feature type="transmembrane region" description="Helical" evidence="8">
    <location>
        <begin position="24"/>
        <end position="42"/>
    </location>
</feature>
<comment type="similarity">
    <text evidence="2">Belongs to the EamA transporter family.</text>
</comment>
<sequence>MNVKCIRSEVIEVNTSAGNTYKQGLIYTAGSYLLWGILPLYWKMIENVSAEEILAHRIFWSFLFMLILLSLNKEWKNIIVASKRMIKQPLLFLSLVFSSLLISINWFVYIWSVNNEHMIEASLGYYINPLISVLLGMIFFKEKLNFWQKMSFGVAAIGVMIMTIHYGEIPWVALTLALSFGLYGLTKKLTKFSSTIGLTFETMVVTPIAVYYLWVIASQGKSEFLAFDVSTNLLLVGAGVATALPLLLFASGAQRIPLFMVGVLQYIAPTITLVIGIVVYKEPFTTIEMVTFTFIWSALILFTLSNSKYFKKVEVKRSRKNTIGM</sequence>
<evidence type="ECO:0000256" key="1">
    <source>
        <dbReference type="ARBA" id="ARBA00004651"/>
    </source>
</evidence>
<feature type="transmembrane region" description="Helical" evidence="8">
    <location>
        <begin position="198"/>
        <end position="217"/>
    </location>
</feature>
<dbReference type="Proteomes" id="UP000515490">
    <property type="component" value="Chromosome"/>
</dbReference>
<evidence type="ECO:0000256" key="3">
    <source>
        <dbReference type="ARBA" id="ARBA00022448"/>
    </source>
</evidence>
<comment type="subcellular location">
    <subcellularLocation>
        <location evidence="1">Cell membrane</location>
        <topology evidence="1">Multi-pass membrane protein</topology>
    </subcellularLocation>
</comment>